<dbReference type="EMBL" id="CP051775">
    <property type="protein sequence ID" value="QJE73333.1"/>
    <property type="molecule type" value="Genomic_DNA"/>
</dbReference>
<protein>
    <recommendedName>
        <fullName evidence="4">Secreted protein</fullName>
    </recommendedName>
</protein>
<keyword evidence="1" id="KW-0732">Signal</keyword>
<dbReference type="Proteomes" id="UP000501891">
    <property type="component" value="Chromosome"/>
</dbReference>
<reference evidence="2" key="1">
    <citation type="submission" date="2020-04" db="EMBL/GenBank/DDBJ databases">
        <title>A desert anoxygenic phototrophic bacterium fixes CO2 using RubisCO under aerobic conditions.</title>
        <authorList>
            <person name="Tang K."/>
        </authorList>
    </citation>
    <scope>NUCLEOTIDE SEQUENCE [LARGE SCALE GENOMIC DNA]</scope>
    <source>
        <strain evidence="2">MIMtkB3</strain>
    </source>
</reference>
<keyword evidence="3" id="KW-1185">Reference proteome</keyword>
<evidence type="ECO:0008006" key="4">
    <source>
        <dbReference type="Google" id="ProtNLM"/>
    </source>
</evidence>
<organism evidence="2 3">
    <name type="scientific">Aerophototrophica crusticola</name>
    <dbReference type="NCBI Taxonomy" id="1709002"/>
    <lineage>
        <taxon>Bacteria</taxon>
        <taxon>Pseudomonadati</taxon>
        <taxon>Pseudomonadota</taxon>
        <taxon>Alphaproteobacteria</taxon>
        <taxon>Rhodospirillales</taxon>
        <taxon>Rhodospirillaceae</taxon>
        <taxon>Aerophototrophica</taxon>
    </lineage>
</organism>
<accession>A0A858R818</accession>
<dbReference type="AlphaFoldDB" id="A0A858R818"/>
<evidence type="ECO:0000313" key="2">
    <source>
        <dbReference type="EMBL" id="QJE73333.1"/>
    </source>
</evidence>
<dbReference type="KEGG" id="acru:HHL28_09710"/>
<sequence>MRAPLLAVLLTLGLVSPALASPADEFVARLSGLCGKAFEGKVVASSTPNDPFTGQRLVMHVRECSADEVRIPFHVGENRSRTWVITRTPTGLRLKHDHRHEDGSEDKVTQYGGDTVAPGSVGRQEFPADAFSKEMFRRENLPPGAQENVWAVEVEPGKAFTYELSRPGRLFRAEFDLTKPVDPPPAPWGAK</sequence>
<proteinExistence type="predicted"/>
<feature type="signal peptide" evidence="1">
    <location>
        <begin position="1"/>
        <end position="20"/>
    </location>
</feature>
<gene>
    <name evidence="2" type="ORF">HHL28_09710</name>
</gene>
<feature type="chain" id="PRO_5032901667" description="Secreted protein" evidence="1">
    <location>
        <begin position="21"/>
        <end position="191"/>
    </location>
</feature>
<name>A0A858R818_9PROT</name>
<evidence type="ECO:0000313" key="3">
    <source>
        <dbReference type="Proteomes" id="UP000501891"/>
    </source>
</evidence>
<evidence type="ECO:0000256" key="1">
    <source>
        <dbReference type="SAM" id="SignalP"/>
    </source>
</evidence>